<dbReference type="PANTHER" id="PTHR11006:SF4">
    <property type="entry name" value="PROTEIN ARGININE N-METHYLTRANSFERASE 7"/>
    <property type="match status" value="1"/>
</dbReference>
<dbReference type="PROSITE" id="PS51678">
    <property type="entry name" value="SAM_MT_PRMT"/>
    <property type="match status" value="1"/>
</dbReference>
<evidence type="ECO:0000256" key="1">
    <source>
        <dbReference type="ARBA" id="ARBA00022691"/>
    </source>
</evidence>
<comment type="caution">
    <text evidence="3">The sequence shown here is derived from an EMBL/GenBank/DDBJ whole genome shotgun (WGS) entry which is preliminary data.</text>
</comment>
<dbReference type="Gene3D" id="3.40.50.150">
    <property type="entry name" value="Vaccinia Virus protein VP39"/>
    <property type="match status" value="1"/>
</dbReference>
<keyword evidence="2" id="KW-0808">Transferase</keyword>
<reference evidence="3" key="1">
    <citation type="submission" date="2021-02" db="EMBL/GenBank/DDBJ databases">
        <authorList>
            <person name="Dougan E. K."/>
            <person name="Rhodes N."/>
            <person name="Thang M."/>
            <person name="Chan C."/>
        </authorList>
    </citation>
    <scope>NUCLEOTIDE SEQUENCE</scope>
</reference>
<protein>
    <recommendedName>
        <fullName evidence="5">Protein arginine N-methyltransferase</fullName>
    </recommendedName>
</protein>
<dbReference type="GO" id="GO:0016274">
    <property type="term" value="F:protein-arginine N-methyltransferase activity"/>
    <property type="evidence" value="ECO:0007669"/>
    <property type="project" value="InterPro"/>
</dbReference>
<keyword evidence="4" id="KW-1185">Reference proteome</keyword>
<dbReference type="Gene3D" id="2.70.160.11">
    <property type="entry name" value="Hnrnp arginine n-methyltransferase1"/>
    <property type="match status" value="2"/>
</dbReference>
<keyword evidence="2" id="KW-0489">Methyltransferase</keyword>
<evidence type="ECO:0000256" key="2">
    <source>
        <dbReference type="PROSITE-ProRule" id="PRU01015"/>
    </source>
</evidence>
<dbReference type="InterPro" id="IPR029063">
    <property type="entry name" value="SAM-dependent_MTases_sf"/>
</dbReference>
<sequence>MSVSAAMAPSTAATDDVGKQYDWHFAMLHDQPRNRAFHQAIAHSVRRSAAARGKPIKALDIGTGSGLLAILAARQPDCSRVTAYEIDRRLAAVAVSNVSRNGFTDRIQVIAQHSTAAAVRPADARASLLVHEILDSDLLGEGVLPAIRHAAVALLEPGYRAVPARAVVYAALLEHPGLPAFDRLAPVPGDPVLDPRGPLKRLLSPGSALGETAVYDVHVDDEVSLHGGRPLSAPFKALAINFESLPGPEGQKALIKVPVTATGLVHAVIFWWEAQMEADGSTEIMSNTPKCFGGVGSGHWLQAACLLPVPRQAFAGEELVVEASHDDNSLMFCLRPSVESVPSSLSCMSGTVSHGSSHAAMGDASRLQTLNCRSRNLALWRAAQWVARAASRASLTATAPVIDIGDGPFLSHLVLQCLRSGSVLAVGGRPFRRLRRQATLMQISKRSKGSKPSFARSPAVICLERSQEAFGFSCKWLGARGTALKPSSGSGSVPDLKATTGRRGWRAEVVCSDAPDLPSRAAGALMAEPFFSDLDGDWGEAAIGLFWSQVTALRGALTARGVICPGSASIHGELVSCADLWSQRQPLPSGGLVEGVDISEMNSLHSLAGVRCMEGQSYRGASVAERASLLTVDFRTRCPWRPPWPAAAVRLRPRPAERNSQELVAHALVVWVVWHLAPGVEWGQEPERPGARHGVMLLQQPMAVPAEGLLVQASFDGAHCHFRVSH</sequence>
<dbReference type="EMBL" id="CAJNNV010019514">
    <property type="protein sequence ID" value="CAE8606593.1"/>
    <property type="molecule type" value="Genomic_DNA"/>
</dbReference>
<organism evidence="3 4">
    <name type="scientific">Polarella glacialis</name>
    <name type="common">Dinoflagellate</name>
    <dbReference type="NCBI Taxonomy" id="89957"/>
    <lineage>
        <taxon>Eukaryota</taxon>
        <taxon>Sar</taxon>
        <taxon>Alveolata</taxon>
        <taxon>Dinophyceae</taxon>
        <taxon>Suessiales</taxon>
        <taxon>Suessiaceae</taxon>
        <taxon>Polarella</taxon>
    </lineage>
</organism>
<dbReference type="SUPFAM" id="SSF53335">
    <property type="entry name" value="S-adenosyl-L-methionine-dependent methyltransferases"/>
    <property type="match status" value="1"/>
</dbReference>
<evidence type="ECO:0008006" key="5">
    <source>
        <dbReference type="Google" id="ProtNLM"/>
    </source>
</evidence>
<dbReference type="Proteomes" id="UP000654075">
    <property type="component" value="Unassembled WGS sequence"/>
</dbReference>
<dbReference type="GO" id="GO:0032259">
    <property type="term" value="P:methylation"/>
    <property type="evidence" value="ECO:0007669"/>
    <property type="project" value="UniProtKB-KW"/>
</dbReference>
<evidence type="ECO:0000313" key="3">
    <source>
        <dbReference type="EMBL" id="CAE8606593.1"/>
    </source>
</evidence>
<accession>A0A813EXW1</accession>
<dbReference type="OrthoDB" id="412876at2759"/>
<dbReference type="InterPro" id="IPR025799">
    <property type="entry name" value="Arg_MeTrfase"/>
</dbReference>
<dbReference type="AlphaFoldDB" id="A0A813EXW1"/>
<dbReference type="CDD" id="cd02440">
    <property type="entry name" value="AdoMet_MTases"/>
    <property type="match status" value="1"/>
</dbReference>
<name>A0A813EXW1_POLGL</name>
<proteinExistence type="predicted"/>
<dbReference type="GO" id="GO:0042054">
    <property type="term" value="F:histone methyltransferase activity"/>
    <property type="evidence" value="ECO:0007669"/>
    <property type="project" value="TreeGrafter"/>
</dbReference>
<keyword evidence="1 2" id="KW-0949">S-adenosyl-L-methionine</keyword>
<evidence type="ECO:0000313" key="4">
    <source>
        <dbReference type="Proteomes" id="UP000654075"/>
    </source>
</evidence>
<gene>
    <name evidence="3" type="ORF">PGLA1383_LOCUS24568</name>
</gene>
<dbReference type="Pfam" id="PF06325">
    <property type="entry name" value="PrmA"/>
    <property type="match status" value="1"/>
</dbReference>
<dbReference type="PANTHER" id="PTHR11006">
    <property type="entry name" value="PROTEIN ARGININE N-METHYLTRANSFERASE"/>
    <property type="match status" value="1"/>
</dbReference>